<keyword evidence="4" id="KW-0067">ATP-binding</keyword>
<gene>
    <name evidence="8" type="primary">ccmA</name>
    <name evidence="8" type="ORF">EVA68_05510</name>
</gene>
<dbReference type="PANTHER" id="PTHR43499:SF1">
    <property type="entry name" value="ABC TRANSPORTER I FAMILY MEMBER 1"/>
    <property type="match status" value="1"/>
</dbReference>
<evidence type="ECO:0000256" key="4">
    <source>
        <dbReference type="ARBA" id="ARBA00022840"/>
    </source>
</evidence>
<dbReference type="Proteomes" id="UP000316199">
    <property type="component" value="Unassembled WGS sequence"/>
</dbReference>
<feature type="domain" description="ABC transporter" evidence="7">
    <location>
        <begin position="11"/>
        <end position="200"/>
    </location>
</feature>
<protein>
    <submittedName>
        <fullName evidence="8">Cytochrome c biogenesis heme-transporting ATPase CcmA</fullName>
    </submittedName>
</protein>
<comment type="caution">
    <text evidence="8">The sequence shown here is derived from an EMBL/GenBank/DDBJ whole genome shotgun (WGS) entry which is preliminary data.</text>
</comment>
<name>A0A520S0P5_9GAMM</name>
<dbReference type="GO" id="GO:0005524">
    <property type="term" value="F:ATP binding"/>
    <property type="evidence" value="ECO:0007669"/>
    <property type="project" value="UniProtKB-KW"/>
</dbReference>
<evidence type="ECO:0000313" key="8">
    <source>
        <dbReference type="EMBL" id="RZO76035.1"/>
    </source>
</evidence>
<sequence>MTVHALDLYMLQVKNLSCERANRVLFRNLSFQVNRGVALRIAGLNGAGKTTLLRILAGLYQEFEGDVKWSLENYPLYIGHRFGVKALMSARENLSWAATINGQEVKLTEIDYALCQVSLEGYADVLCGAMSEGQRGRVGLARLFLLDNPVWILDEPFNAIDSAGIQCVVERIEKHLSSDGILVFSSHLDIPLKNVQELELH</sequence>
<keyword evidence="6" id="KW-0472">Membrane</keyword>
<evidence type="ECO:0000313" key="9">
    <source>
        <dbReference type="Proteomes" id="UP000316199"/>
    </source>
</evidence>
<dbReference type="GO" id="GO:0022857">
    <property type="term" value="F:transmembrane transporter activity"/>
    <property type="evidence" value="ECO:0007669"/>
    <property type="project" value="InterPro"/>
</dbReference>
<dbReference type="InterPro" id="IPR003593">
    <property type="entry name" value="AAA+_ATPase"/>
</dbReference>
<keyword evidence="1" id="KW-0813">Transport</keyword>
<dbReference type="Gene3D" id="3.40.50.300">
    <property type="entry name" value="P-loop containing nucleotide triphosphate hydrolases"/>
    <property type="match status" value="1"/>
</dbReference>
<dbReference type="PANTHER" id="PTHR43499">
    <property type="entry name" value="ABC TRANSPORTER I FAMILY MEMBER 1"/>
    <property type="match status" value="1"/>
</dbReference>
<reference evidence="8 9" key="1">
    <citation type="submission" date="2019-02" db="EMBL/GenBank/DDBJ databases">
        <title>Prokaryotic population dynamics and viral predation in marine succession experiment using metagenomics: the confinement effect.</title>
        <authorList>
            <person name="Haro-Moreno J.M."/>
            <person name="Rodriguez-Valera F."/>
            <person name="Lopez-Perez M."/>
        </authorList>
    </citation>
    <scope>NUCLEOTIDE SEQUENCE [LARGE SCALE GENOMIC DNA]</scope>
    <source>
        <strain evidence="8">MED-G157</strain>
    </source>
</reference>
<dbReference type="Pfam" id="PF00005">
    <property type="entry name" value="ABC_tran"/>
    <property type="match status" value="1"/>
</dbReference>
<dbReference type="AlphaFoldDB" id="A0A520S0P5"/>
<evidence type="ECO:0000256" key="3">
    <source>
        <dbReference type="ARBA" id="ARBA00022748"/>
    </source>
</evidence>
<dbReference type="InterPro" id="IPR003439">
    <property type="entry name" value="ABC_transporter-like_ATP-bd"/>
</dbReference>
<evidence type="ECO:0000256" key="5">
    <source>
        <dbReference type="ARBA" id="ARBA00022967"/>
    </source>
</evidence>
<accession>A0A520S0P5</accession>
<evidence type="ECO:0000256" key="1">
    <source>
        <dbReference type="ARBA" id="ARBA00022448"/>
    </source>
</evidence>
<dbReference type="SUPFAM" id="SSF52540">
    <property type="entry name" value="P-loop containing nucleoside triphosphate hydrolases"/>
    <property type="match status" value="1"/>
</dbReference>
<evidence type="ECO:0000256" key="2">
    <source>
        <dbReference type="ARBA" id="ARBA00022741"/>
    </source>
</evidence>
<keyword evidence="2" id="KW-0547">Nucleotide-binding</keyword>
<keyword evidence="5" id="KW-1278">Translocase</keyword>
<dbReference type="InterPro" id="IPR027417">
    <property type="entry name" value="P-loop_NTPase"/>
</dbReference>
<evidence type="ECO:0000259" key="7">
    <source>
        <dbReference type="PROSITE" id="PS50893"/>
    </source>
</evidence>
<dbReference type="GO" id="GO:0017004">
    <property type="term" value="P:cytochrome complex assembly"/>
    <property type="evidence" value="ECO:0007669"/>
    <property type="project" value="UniProtKB-KW"/>
</dbReference>
<dbReference type="PROSITE" id="PS50893">
    <property type="entry name" value="ABC_TRANSPORTER_2"/>
    <property type="match status" value="1"/>
</dbReference>
<proteinExistence type="predicted"/>
<keyword evidence="3" id="KW-0201">Cytochrome c-type biogenesis</keyword>
<dbReference type="SMART" id="SM00382">
    <property type="entry name" value="AAA"/>
    <property type="match status" value="1"/>
</dbReference>
<dbReference type="InterPro" id="IPR005895">
    <property type="entry name" value="ABC_transptr_haem_export_CcmA"/>
</dbReference>
<dbReference type="EMBL" id="SHAG01000019">
    <property type="protein sequence ID" value="RZO76035.1"/>
    <property type="molecule type" value="Genomic_DNA"/>
</dbReference>
<dbReference type="GO" id="GO:0016887">
    <property type="term" value="F:ATP hydrolysis activity"/>
    <property type="evidence" value="ECO:0007669"/>
    <property type="project" value="InterPro"/>
</dbReference>
<dbReference type="NCBIfam" id="NF010061">
    <property type="entry name" value="PRK13538.1"/>
    <property type="match status" value="1"/>
</dbReference>
<dbReference type="NCBIfam" id="TIGR01189">
    <property type="entry name" value="ccmA"/>
    <property type="match status" value="1"/>
</dbReference>
<evidence type="ECO:0000256" key="6">
    <source>
        <dbReference type="ARBA" id="ARBA00023136"/>
    </source>
</evidence>
<organism evidence="8 9">
    <name type="scientific">OM182 bacterium</name>
    <dbReference type="NCBI Taxonomy" id="2510334"/>
    <lineage>
        <taxon>Bacteria</taxon>
        <taxon>Pseudomonadati</taxon>
        <taxon>Pseudomonadota</taxon>
        <taxon>Gammaproteobacteria</taxon>
        <taxon>OMG group</taxon>
        <taxon>OM182 clade</taxon>
    </lineage>
</organism>